<evidence type="ECO:0000256" key="1">
    <source>
        <dbReference type="ARBA" id="ARBA00009080"/>
    </source>
</evidence>
<dbReference type="Gene3D" id="3.40.50.720">
    <property type="entry name" value="NAD(P)-binding Rossmann-like Domain"/>
    <property type="match status" value="1"/>
</dbReference>
<dbReference type="Pfam" id="PF03446">
    <property type="entry name" value="NAD_binding_2"/>
    <property type="match status" value="1"/>
</dbReference>
<dbReference type="InterPro" id="IPR036291">
    <property type="entry name" value="NAD(P)-bd_dom_sf"/>
</dbReference>
<dbReference type="PIRSF" id="PIRSF000103">
    <property type="entry name" value="HIBADH"/>
    <property type="match status" value="1"/>
</dbReference>
<feature type="domain" description="6-phosphogluconate dehydrogenase NADP-binding" evidence="5">
    <location>
        <begin position="10"/>
        <end position="169"/>
    </location>
</feature>
<dbReference type="Gene3D" id="1.10.1040.10">
    <property type="entry name" value="N-(1-d-carboxylethyl)-l-norvaline Dehydrogenase, domain 2"/>
    <property type="match status" value="1"/>
</dbReference>
<dbReference type="PROSITE" id="PS00895">
    <property type="entry name" value="3_HYDROXYISOBUT_DH"/>
    <property type="match status" value="1"/>
</dbReference>
<dbReference type="InterPro" id="IPR015815">
    <property type="entry name" value="HIBADH-related"/>
</dbReference>
<evidence type="ECO:0000256" key="4">
    <source>
        <dbReference type="PIRSR" id="PIRSR000103-1"/>
    </source>
</evidence>
<gene>
    <name evidence="7" type="ORF">RGQ30_06360</name>
</gene>
<dbReference type="InterPro" id="IPR002204">
    <property type="entry name" value="3-OH-isobutyrate_DH-rel_CS"/>
</dbReference>
<dbReference type="Proteomes" id="UP001329151">
    <property type="component" value="Chromosome"/>
</dbReference>
<feature type="active site" evidence="4">
    <location>
        <position position="178"/>
    </location>
</feature>
<dbReference type="InterPro" id="IPR008927">
    <property type="entry name" value="6-PGluconate_DH-like_C_sf"/>
</dbReference>
<dbReference type="EMBL" id="AP028947">
    <property type="protein sequence ID" value="BET25135.1"/>
    <property type="molecule type" value="Genomic_DNA"/>
</dbReference>
<accession>A0AA86MDV3</accession>
<dbReference type="InterPro" id="IPR029154">
    <property type="entry name" value="HIBADH-like_NADP-bd"/>
</dbReference>
<proteinExistence type="inferred from homology"/>
<organism evidence="7 8">
    <name type="scientific">Limnobacter thiooxidans</name>
    <dbReference type="NCBI Taxonomy" id="131080"/>
    <lineage>
        <taxon>Bacteria</taxon>
        <taxon>Pseudomonadati</taxon>
        <taxon>Pseudomonadota</taxon>
        <taxon>Betaproteobacteria</taxon>
        <taxon>Burkholderiales</taxon>
        <taxon>Burkholderiaceae</taxon>
        <taxon>Limnobacter</taxon>
    </lineage>
</organism>
<feature type="domain" description="3-hydroxyisobutyrate dehydrogenase-like NAD-binding" evidence="6">
    <location>
        <begin position="172"/>
        <end position="291"/>
    </location>
</feature>
<name>A0AA86MDV3_9BURK</name>
<dbReference type="GO" id="GO:0016054">
    <property type="term" value="P:organic acid catabolic process"/>
    <property type="evidence" value="ECO:0007669"/>
    <property type="project" value="UniProtKB-ARBA"/>
</dbReference>
<dbReference type="PANTHER" id="PTHR43060:SF15">
    <property type="entry name" value="3-HYDROXYISOBUTYRATE DEHYDROGENASE-LIKE 1, MITOCHONDRIAL-RELATED"/>
    <property type="match status" value="1"/>
</dbReference>
<dbReference type="SUPFAM" id="SSF48179">
    <property type="entry name" value="6-phosphogluconate dehydrogenase C-terminal domain-like"/>
    <property type="match status" value="1"/>
</dbReference>
<sequence length="300" mass="31578">MTTSSPTSNTIGFIGLGNMGSAMASHLCKAGYTVLAWARSPASFETLAHLPLQAQSSIEALCANTKLIALNVTNTADVESLLFRQGGIAQHAQRGSIVVDFSTIDAAAVAEFAPRLKTLGIDYIDCPVSGGVAGARAATLSMMAGGDLAAFQRIEPMLHHLGKTIRHVGPSGAGQAIKAANQMVMCIQLAGIAEAMNYALEQGADLAIVLELLQAGLPASRVLDWAGPHMVKGFSDPVSIEAHLHAKDMHMIADAARKQGLHLPLLFKTAELLDELVANGPPSQDTSRVFQIVQKHMRGE</sequence>
<keyword evidence="3" id="KW-0520">NAD</keyword>
<dbReference type="KEGG" id="lto:RGQ30_06360"/>
<evidence type="ECO:0000259" key="5">
    <source>
        <dbReference type="Pfam" id="PF03446"/>
    </source>
</evidence>
<dbReference type="Pfam" id="PF14833">
    <property type="entry name" value="NAD_binding_11"/>
    <property type="match status" value="1"/>
</dbReference>
<keyword evidence="8" id="KW-1185">Reference proteome</keyword>
<evidence type="ECO:0000313" key="8">
    <source>
        <dbReference type="Proteomes" id="UP001329151"/>
    </source>
</evidence>
<dbReference type="AlphaFoldDB" id="A0AA86MDV3"/>
<evidence type="ECO:0000313" key="7">
    <source>
        <dbReference type="EMBL" id="BET25135.1"/>
    </source>
</evidence>
<dbReference type="InterPro" id="IPR006115">
    <property type="entry name" value="6PGDH_NADP-bd"/>
</dbReference>
<protein>
    <submittedName>
        <fullName evidence="7">2-hydroxy-3-oxopropionate reductase</fullName>
    </submittedName>
</protein>
<evidence type="ECO:0000256" key="2">
    <source>
        <dbReference type="ARBA" id="ARBA00023002"/>
    </source>
</evidence>
<dbReference type="InterPro" id="IPR013328">
    <property type="entry name" value="6PGD_dom2"/>
</dbReference>
<evidence type="ECO:0000259" key="6">
    <source>
        <dbReference type="Pfam" id="PF14833"/>
    </source>
</evidence>
<dbReference type="SUPFAM" id="SSF51735">
    <property type="entry name" value="NAD(P)-binding Rossmann-fold domains"/>
    <property type="match status" value="1"/>
</dbReference>
<dbReference type="PANTHER" id="PTHR43060">
    <property type="entry name" value="3-HYDROXYISOBUTYRATE DEHYDROGENASE-LIKE 1, MITOCHONDRIAL-RELATED"/>
    <property type="match status" value="1"/>
</dbReference>
<evidence type="ECO:0000256" key="3">
    <source>
        <dbReference type="ARBA" id="ARBA00023027"/>
    </source>
</evidence>
<reference evidence="7 8" key="1">
    <citation type="submission" date="2023-10" db="EMBL/GenBank/DDBJ databases">
        <title>Complete Genome Sequence of Limnobacter thiooxidans CS-K2T, Isolated from freshwater lake sediments in Bavaria, Germany.</title>
        <authorList>
            <person name="Naruki M."/>
            <person name="Watanabe A."/>
            <person name="Warashina T."/>
            <person name="Morita T."/>
            <person name="Arakawa K."/>
        </authorList>
    </citation>
    <scope>NUCLEOTIDE SEQUENCE [LARGE SCALE GENOMIC DNA]</scope>
    <source>
        <strain evidence="7 8">CS-K2</strain>
    </source>
</reference>
<dbReference type="RefSeq" id="WP_130558357.1">
    <property type="nucleotide sequence ID" value="NZ_AP028947.1"/>
</dbReference>
<keyword evidence="2" id="KW-0560">Oxidoreductase</keyword>
<dbReference type="GO" id="GO:0051287">
    <property type="term" value="F:NAD binding"/>
    <property type="evidence" value="ECO:0007669"/>
    <property type="project" value="InterPro"/>
</dbReference>
<dbReference type="GO" id="GO:0016491">
    <property type="term" value="F:oxidoreductase activity"/>
    <property type="evidence" value="ECO:0007669"/>
    <property type="project" value="UniProtKB-KW"/>
</dbReference>
<dbReference type="GO" id="GO:0050661">
    <property type="term" value="F:NADP binding"/>
    <property type="evidence" value="ECO:0007669"/>
    <property type="project" value="InterPro"/>
</dbReference>
<comment type="similarity">
    <text evidence="1">Belongs to the HIBADH-related family.</text>
</comment>